<keyword evidence="5" id="KW-1185">Reference proteome</keyword>
<keyword evidence="2" id="KW-0472">Membrane</keyword>
<evidence type="ECO:0000313" key="5">
    <source>
        <dbReference type="Proteomes" id="UP001596222"/>
    </source>
</evidence>
<feature type="compositionally biased region" description="Gly residues" evidence="1">
    <location>
        <begin position="85"/>
        <end position="98"/>
    </location>
</feature>
<gene>
    <name evidence="4" type="ORF">ACFPP6_33940</name>
</gene>
<feature type="domain" description="DUF7847" evidence="3">
    <location>
        <begin position="189"/>
        <end position="402"/>
    </location>
</feature>
<evidence type="ECO:0000256" key="2">
    <source>
        <dbReference type="SAM" id="Phobius"/>
    </source>
</evidence>
<feature type="transmembrane region" description="Helical" evidence="2">
    <location>
        <begin position="277"/>
        <end position="298"/>
    </location>
</feature>
<reference evidence="5" key="1">
    <citation type="journal article" date="2019" name="Int. J. Syst. Evol. Microbiol.">
        <title>The Global Catalogue of Microorganisms (GCM) 10K type strain sequencing project: providing services to taxonomists for standard genome sequencing and annotation.</title>
        <authorList>
            <consortium name="The Broad Institute Genomics Platform"/>
            <consortium name="The Broad Institute Genome Sequencing Center for Infectious Disease"/>
            <person name="Wu L."/>
            <person name="Ma J."/>
        </authorList>
    </citation>
    <scope>NUCLEOTIDE SEQUENCE [LARGE SCALE GENOMIC DNA]</scope>
    <source>
        <strain evidence="5">CGMCC 4.1641</strain>
    </source>
</reference>
<accession>A0ABW0A792</accession>
<proteinExistence type="predicted"/>
<feature type="transmembrane region" description="Helical" evidence="2">
    <location>
        <begin position="199"/>
        <end position="224"/>
    </location>
</feature>
<feature type="transmembrane region" description="Helical" evidence="2">
    <location>
        <begin position="377"/>
        <end position="404"/>
    </location>
</feature>
<sequence>MTDSPGRTSPGSSPSDERDPAATQDQQKQPEQEKEKEKDRERTQWAQEQPPPGDWSTSPPSPPRQRTRARANASTGRSGAPGAPGAPGGQAGRGGAGPQPGWNQWAGGRPQAPQPGVIPLRPLQTGEIMEGSIRTMRLHWRSVVGISLTVAVGTQTVATVIERLWPRGTKELDALSGETPQTPKELVDAIGNGLGSLGVAWLLSLVGSITAAALLTVIVSRAVLGRPVTAREAWRSSRPQLARMAGLLVLVPMLLVGVFAVGIVWGLLAAALGAEQAGMSLMALGGLVSMVVATWLWIRYSLAAPALMLEKQSVLGAMRRSAKLVQGAWWRVFGIQLMSVMITLLVGLMAQAVVIFFDVLIHGYGQQSAADATDWASLISIGIAAVISATITLPVTAGMTALLYMDQRIRRESLDIELARAAGE</sequence>
<dbReference type="EMBL" id="JBHSKJ010000030">
    <property type="protein sequence ID" value="MFC5149665.1"/>
    <property type="molecule type" value="Genomic_DNA"/>
</dbReference>
<name>A0ABW0A792_9ACTN</name>
<dbReference type="PANTHER" id="PTHR33133:SF1">
    <property type="entry name" value="EXPRESSED PROTEIN-RELATED"/>
    <property type="match status" value="1"/>
</dbReference>
<dbReference type="PANTHER" id="PTHR33133">
    <property type="entry name" value="OS08G0107100 PROTEIN-RELATED"/>
    <property type="match status" value="1"/>
</dbReference>
<organism evidence="4 5">
    <name type="scientific">Streptomyces aureoversilis</name>
    <dbReference type="NCBI Taxonomy" id="67277"/>
    <lineage>
        <taxon>Bacteria</taxon>
        <taxon>Bacillati</taxon>
        <taxon>Actinomycetota</taxon>
        <taxon>Actinomycetes</taxon>
        <taxon>Kitasatosporales</taxon>
        <taxon>Streptomycetaceae</taxon>
        <taxon>Streptomyces</taxon>
    </lineage>
</organism>
<keyword evidence="2" id="KW-1133">Transmembrane helix</keyword>
<feature type="transmembrane region" description="Helical" evidence="2">
    <location>
        <begin position="328"/>
        <end position="357"/>
    </location>
</feature>
<protein>
    <recommendedName>
        <fullName evidence="3">DUF7847 domain-containing protein</fullName>
    </recommendedName>
</protein>
<feature type="compositionally biased region" description="Low complexity" evidence="1">
    <location>
        <begin position="1"/>
        <end position="14"/>
    </location>
</feature>
<feature type="transmembrane region" description="Helical" evidence="2">
    <location>
        <begin position="245"/>
        <end position="271"/>
    </location>
</feature>
<evidence type="ECO:0000259" key="3">
    <source>
        <dbReference type="Pfam" id="PF25231"/>
    </source>
</evidence>
<evidence type="ECO:0000313" key="4">
    <source>
        <dbReference type="EMBL" id="MFC5149665.1"/>
    </source>
</evidence>
<feature type="compositionally biased region" description="Pro residues" evidence="1">
    <location>
        <begin position="49"/>
        <end position="63"/>
    </location>
</feature>
<feature type="transmembrane region" description="Helical" evidence="2">
    <location>
        <begin position="138"/>
        <end position="161"/>
    </location>
</feature>
<dbReference type="RefSeq" id="WP_382050470.1">
    <property type="nucleotide sequence ID" value="NZ_JBHSKJ010000030.1"/>
</dbReference>
<dbReference type="InterPro" id="IPR057169">
    <property type="entry name" value="DUF7847"/>
</dbReference>
<comment type="caution">
    <text evidence="4">The sequence shown here is derived from an EMBL/GenBank/DDBJ whole genome shotgun (WGS) entry which is preliminary data.</text>
</comment>
<evidence type="ECO:0000256" key="1">
    <source>
        <dbReference type="SAM" id="MobiDB-lite"/>
    </source>
</evidence>
<dbReference type="Proteomes" id="UP001596222">
    <property type="component" value="Unassembled WGS sequence"/>
</dbReference>
<dbReference type="Pfam" id="PF25231">
    <property type="entry name" value="DUF7847"/>
    <property type="match status" value="1"/>
</dbReference>
<feature type="compositionally biased region" description="Basic and acidic residues" evidence="1">
    <location>
        <begin position="28"/>
        <end position="43"/>
    </location>
</feature>
<feature type="region of interest" description="Disordered" evidence="1">
    <location>
        <begin position="1"/>
        <end position="119"/>
    </location>
</feature>
<keyword evidence="2" id="KW-0812">Transmembrane</keyword>